<protein>
    <submittedName>
        <fullName evidence="10">Alpha-tubulin, partial</fullName>
    </submittedName>
</protein>
<keyword evidence="3" id="KW-0547">Nucleotide-binding</keyword>
<dbReference type="GO" id="GO:0005525">
    <property type="term" value="F:GTP binding"/>
    <property type="evidence" value="ECO:0007669"/>
    <property type="project" value="UniProtKB-KW"/>
</dbReference>
<dbReference type="EMBL" id="CACTIH010009175">
    <property type="protein sequence ID" value="CAA3026719.1"/>
    <property type="molecule type" value="Genomic_DNA"/>
</dbReference>
<sequence>MLSVGALDLDLNLFCLRGFLLNGKKSKLGFTIYPSSQVSTVVVEPYNSILSTHSLLEHTDVALLLDNETIYDICRKSLDIERPTYTNLNRLISQVCFRIRMNFGTSPLVLLINAYSSMSSLRVNHMEQQYGKSPSYMASRIPLNMNELLIWMLTVRRSNGHGLLNVIQNMTA</sequence>
<evidence type="ECO:0000256" key="2">
    <source>
        <dbReference type="ARBA" id="ARBA00022701"/>
    </source>
</evidence>
<dbReference type="SUPFAM" id="SSF52490">
    <property type="entry name" value="Tubulin nucleotide-binding domain-like"/>
    <property type="match status" value="1"/>
</dbReference>
<evidence type="ECO:0000259" key="9">
    <source>
        <dbReference type="Pfam" id="PF00091"/>
    </source>
</evidence>
<evidence type="ECO:0000256" key="7">
    <source>
        <dbReference type="ARBA" id="ARBA00034296"/>
    </source>
</evidence>
<evidence type="ECO:0000256" key="3">
    <source>
        <dbReference type="ARBA" id="ARBA00022741"/>
    </source>
</evidence>
<dbReference type="Pfam" id="PF00091">
    <property type="entry name" value="Tubulin"/>
    <property type="match status" value="1"/>
</dbReference>
<keyword evidence="11" id="KW-1185">Reference proteome</keyword>
<evidence type="ECO:0000256" key="1">
    <source>
        <dbReference type="ARBA" id="ARBA00009636"/>
    </source>
</evidence>
<dbReference type="GO" id="GO:0005200">
    <property type="term" value="F:structural constituent of cytoskeleton"/>
    <property type="evidence" value="ECO:0007669"/>
    <property type="project" value="InterPro"/>
</dbReference>
<comment type="function">
    <text evidence="7">Tubulin is the major constituent of microtubules, a cylinder consisting of laterally associated linear protofilaments composed of alpha- and beta-tubulin heterodimers. Microtubules grow by the addition of GTP-tubulin dimers to the microtubule end, where a stabilizing cap forms. Below the cap, tubulin dimers are in GDP-bound state, owing to GTPase activity of alpha-tubulin.</text>
</comment>
<comment type="catalytic activity">
    <reaction evidence="8">
        <text>GTP + H2O = GDP + phosphate + H(+)</text>
        <dbReference type="Rhea" id="RHEA:19669"/>
        <dbReference type="ChEBI" id="CHEBI:15377"/>
        <dbReference type="ChEBI" id="CHEBI:15378"/>
        <dbReference type="ChEBI" id="CHEBI:37565"/>
        <dbReference type="ChEBI" id="CHEBI:43474"/>
        <dbReference type="ChEBI" id="CHEBI:58189"/>
    </reaction>
    <physiologicalReaction direction="left-to-right" evidence="8">
        <dbReference type="Rhea" id="RHEA:19670"/>
    </physiologicalReaction>
</comment>
<evidence type="ECO:0000313" key="11">
    <source>
        <dbReference type="Proteomes" id="UP000594638"/>
    </source>
</evidence>
<evidence type="ECO:0000256" key="6">
    <source>
        <dbReference type="ARBA" id="ARBA00023134"/>
    </source>
</evidence>
<dbReference type="Gene3D" id="3.40.50.1440">
    <property type="entry name" value="Tubulin/FtsZ, GTPase domain"/>
    <property type="match status" value="1"/>
</dbReference>
<keyword evidence="5" id="KW-0460">Magnesium</keyword>
<dbReference type="AlphaFoldDB" id="A0A8S0V099"/>
<keyword evidence="2" id="KW-0493">Microtubule</keyword>
<dbReference type="PANTHER" id="PTHR11588">
    <property type="entry name" value="TUBULIN"/>
    <property type="match status" value="1"/>
</dbReference>
<dbReference type="InterPro" id="IPR036525">
    <property type="entry name" value="Tubulin/FtsZ_GTPase_sf"/>
</dbReference>
<dbReference type="Gramene" id="OE9A055039T1">
    <property type="protein sequence ID" value="OE9A055039C1"/>
    <property type="gene ID" value="OE9A055039"/>
</dbReference>
<dbReference type="PRINTS" id="PR01161">
    <property type="entry name" value="TUBULIN"/>
</dbReference>
<dbReference type="Proteomes" id="UP000594638">
    <property type="component" value="Unassembled WGS sequence"/>
</dbReference>
<evidence type="ECO:0000256" key="4">
    <source>
        <dbReference type="ARBA" id="ARBA00022801"/>
    </source>
</evidence>
<dbReference type="GO" id="GO:0007017">
    <property type="term" value="P:microtubule-based process"/>
    <property type="evidence" value="ECO:0007669"/>
    <property type="project" value="InterPro"/>
</dbReference>
<evidence type="ECO:0000256" key="5">
    <source>
        <dbReference type="ARBA" id="ARBA00022842"/>
    </source>
</evidence>
<dbReference type="InterPro" id="IPR003008">
    <property type="entry name" value="Tubulin_FtsZ_GTPase"/>
</dbReference>
<keyword evidence="4" id="KW-0378">Hydrolase</keyword>
<proteinExistence type="inferred from homology"/>
<evidence type="ECO:0000256" key="8">
    <source>
        <dbReference type="ARBA" id="ARBA00049117"/>
    </source>
</evidence>
<dbReference type="InterPro" id="IPR002452">
    <property type="entry name" value="Alpha_tubulin"/>
</dbReference>
<dbReference type="PRINTS" id="PR01162">
    <property type="entry name" value="ALPHATUBULIN"/>
</dbReference>
<dbReference type="GO" id="GO:0016787">
    <property type="term" value="F:hydrolase activity"/>
    <property type="evidence" value="ECO:0007669"/>
    <property type="project" value="UniProtKB-KW"/>
</dbReference>
<keyword evidence="6" id="KW-0342">GTP-binding</keyword>
<name>A0A8S0V099_OLEEU</name>
<dbReference type="OrthoDB" id="1662883at2759"/>
<reference evidence="10 11" key="1">
    <citation type="submission" date="2019-12" db="EMBL/GenBank/DDBJ databases">
        <authorList>
            <person name="Alioto T."/>
            <person name="Alioto T."/>
            <person name="Gomez Garrido J."/>
        </authorList>
    </citation>
    <scope>NUCLEOTIDE SEQUENCE [LARGE SCALE GENOMIC DNA]</scope>
</reference>
<dbReference type="InterPro" id="IPR000217">
    <property type="entry name" value="Tubulin"/>
</dbReference>
<accession>A0A8S0V099</accession>
<comment type="similarity">
    <text evidence="1">Belongs to the tubulin family.</text>
</comment>
<feature type="domain" description="Tubulin/FtsZ GTPase" evidence="9">
    <location>
        <begin position="24"/>
        <end position="74"/>
    </location>
</feature>
<dbReference type="GO" id="GO:0005874">
    <property type="term" value="C:microtubule"/>
    <property type="evidence" value="ECO:0007669"/>
    <property type="project" value="UniProtKB-KW"/>
</dbReference>
<comment type="caution">
    <text evidence="10">The sequence shown here is derived from an EMBL/GenBank/DDBJ whole genome shotgun (WGS) entry which is preliminary data.</text>
</comment>
<evidence type="ECO:0000313" key="10">
    <source>
        <dbReference type="EMBL" id="CAA3026719.1"/>
    </source>
</evidence>
<gene>
    <name evidence="10" type="ORF">OLEA9_A055039</name>
</gene>
<organism evidence="10 11">
    <name type="scientific">Olea europaea subsp. europaea</name>
    <dbReference type="NCBI Taxonomy" id="158383"/>
    <lineage>
        <taxon>Eukaryota</taxon>
        <taxon>Viridiplantae</taxon>
        <taxon>Streptophyta</taxon>
        <taxon>Embryophyta</taxon>
        <taxon>Tracheophyta</taxon>
        <taxon>Spermatophyta</taxon>
        <taxon>Magnoliopsida</taxon>
        <taxon>eudicotyledons</taxon>
        <taxon>Gunneridae</taxon>
        <taxon>Pentapetalae</taxon>
        <taxon>asterids</taxon>
        <taxon>lamiids</taxon>
        <taxon>Lamiales</taxon>
        <taxon>Oleaceae</taxon>
        <taxon>Oleeae</taxon>
        <taxon>Olea</taxon>
    </lineage>
</organism>